<evidence type="ECO:0000313" key="1">
    <source>
        <dbReference type="EMBL" id="RJP61203.1"/>
    </source>
</evidence>
<comment type="caution">
    <text evidence="1">The sequence shown here is derived from an EMBL/GenBank/DDBJ whole genome shotgun (WGS) entry which is preliminary data.</text>
</comment>
<organism evidence="1 2">
    <name type="scientific">Candidatus Auribacter fodinae</name>
    <dbReference type="NCBI Taxonomy" id="2093366"/>
    <lineage>
        <taxon>Bacteria</taxon>
        <taxon>Pseudomonadati</taxon>
        <taxon>Candidatus Auribacterota</taxon>
        <taxon>Candidatus Auribacteria</taxon>
        <taxon>Candidatus Auribacterales</taxon>
        <taxon>Candidatus Auribacteraceae</taxon>
        <taxon>Candidatus Auribacter</taxon>
    </lineage>
</organism>
<dbReference type="Proteomes" id="UP000266426">
    <property type="component" value="Unassembled WGS sequence"/>
</dbReference>
<name>A0A3A4R812_9BACT</name>
<reference evidence="1 2" key="1">
    <citation type="journal article" date="2017" name="ISME J.">
        <title>Energy and carbon metabolisms in a deep terrestrial subsurface fluid microbial community.</title>
        <authorList>
            <person name="Momper L."/>
            <person name="Jungbluth S.P."/>
            <person name="Lee M.D."/>
            <person name="Amend J.P."/>
        </authorList>
    </citation>
    <scope>NUCLEOTIDE SEQUENCE [LARGE SCALE GENOMIC DNA]</scope>
    <source>
        <strain evidence="1">SURF_26</strain>
    </source>
</reference>
<protein>
    <recommendedName>
        <fullName evidence="3">Flagellar protein FlgN</fullName>
    </recommendedName>
</protein>
<sequence>MVIKIGNTVMNDQLRLLLEIKYCLEHIAAIGEEQSREIVQGNAAQLNTLLERKDELIRRIRELYKTLNSQLSRGSLKHPDIAEVLSEIDTLTGRIIKDEHKSLHKTMCRRQKVNILLHQASNGKKVLDSYVRLSRKKKSDLHWKG</sequence>
<proteinExistence type="predicted"/>
<evidence type="ECO:0008006" key="3">
    <source>
        <dbReference type="Google" id="ProtNLM"/>
    </source>
</evidence>
<dbReference type="EMBL" id="QZJZ01000015">
    <property type="protein sequence ID" value="RJP61203.1"/>
    <property type="molecule type" value="Genomic_DNA"/>
</dbReference>
<dbReference type="AlphaFoldDB" id="A0A3A4R812"/>
<gene>
    <name evidence="1" type="ORF">C4541_02390</name>
</gene>
<accession>A0A3A4R812</accession>
<evidence type="ECO:0000313" key="2">
    <source>
        <dbReference type="Proteomes" id="UP000266426"/>
    </source>
</evidence>